<dbReference type="Gene3D" id="2.60.40.10">
    <property type="entry name" value="Immunoglobulins"/>
    <property type="match status" value="1"/>
</dbReference>
<organism evidence="6 7">
    <name type="scientific">Knipowitschia caucasica</name>
    <name type="common">Caucasian dwarf goby</name>
    <name type="synonym">Pomatoschistus caucasicus</name>
    <dbReference type="NCBI Taxonomy" id="637954"/>
    <lineage>
        <taxon>Eukaryota</taxon>
        <taxon>Metazoa</taxon>
        <taxon>Chordata</taxon>
        <taxon>Craniata</taxon>
        <taxon>Vertebrata</taxon>
        <taxon>Euteleostomi</taxon>
        <taxon>Actinopterygii</taxon>
        <taxon>Neopterygii</taxon>
        <taxon>Teleostei</taxon>
        <taxon>Neoteleostei</taxon>
        <taxon>Acanthomorphata</taxon>
        <taxon>Gobiaria</taxon>
        <taxon>Gobiiformes</taxon>
        <taxon>Gobioidei</taxon>
        <taxon>Gobiidae</taxon>
        <taxon>Gobiinae</taxon>
        <taxon>Knipowitschia</taxon>
    </lineage>
</organism>
<dbReference type="SMART" id="SM00409">
    <property type="entry name" value="IG"/>
    <property type="match status" value="1"/>
</dbReference>
<dbReference type="InterPro" id="IPR013783">
    <property type="entry name" value="Ig-like_fold"/>
</dbReference>
<gene>
    <name evidence="6" type="ORF">KC01_LOCUS29695</name>
</gene>
<dbReference type="GO" id="GO:0004888">
    <property type="term" value="F:transmembrane signaling receptor activity"/>
    <property type="evidence" value="ECO:0007669"/>
    <property type="project" value="TreeGrafter"/>
</dbReference>
<evidence type="ECO:0000313" key="7">
    <source>
        <dbReference type="Proteomes" id="UP001497482"/>
    </source>
</evidence>
<sequence>MSFTLHLPVSTSGVWAVGVEALQLSAEEDTDLEIQCTHTYAQGNIKYFCKVPCTDRDVLISSKQKEKNSRYSIRDTGNTFYVTISGLTQADTGKYWCGVERVAKDTYSQVYITVTPKKVVHWPPNASLQNESLDKLLYIGVGLGALLCILFIVVTIFIKHRHRNIPKAFAGDNVPMKAVHHSCIIQDPSDIYVNVETHENYSSVHFSKRRADSVAHTEPDLSVYSLVRT</sequence>
<keyword evidence="3 4" id="KW-0472">Membrane</keyword>
<dbReference type="InterPro" id="IPR003599">
    <property type="entry name" value="Ig_sub"/>
</dbReference>
<feature type="transmembrane region" description="Helical" evidence="4">
    <location>
        <begin position="136"/>
        <end position="158"/>
    </location>
</feature>
<dbReference type="InterPro" id="IPR036179">
    <property type="entry name" value="Ig-like_dom_sf"/>
</dbReference>
<proteinExistence type="predicted"/>
<evidence type="ECO:0000256" key="4">
    <source>
        <dbReference type="SAM" id="Phobius"/>
    </source>
</evidence>
<dbReference type="AlphaFoldDB" id="A0AAV2LII0"/>
<dbReference type="PANTHER" id="PTHR11860">
    <property type="entry name" value="POLYMERIC-IMMUNOGLOBULIN RECEPTOR"/>
    <property type="match status" value="1"/>
</dbReference>
<dbReference type="Pfam" id="PF07686">
    <property type="entry name" value="V-set"/>
    <property type="match status" value="1"/>
</dbReference>
<keyword evidence="7" id="KW-1185">Reference proteome</keyword>
<accession>A0AAV2LII0</accession>
<evidence type="ECO:0000259" key="5">
    <source>
        <dbReference type="SMART" id="SM00409"/>
    </source>
</evidence>
<feature type="domain" description="Immunoglobulin" evidence="5">
    <location>
        <begin position="21"/>
        <end position="115"/>
    </location>
</feature>
<keyword evidence="4" id="KW-1133">Transmembrane helix</keyword>
<evidence type="ECO:0000313" key="6">
    <source>
        <dbReference type="EMBL" id="CAL1601814.1"/>
    </source>
</evidence>
<dbReference type="GO" id="GO:0005886">
    <property type="term" value="C:plasma membrane"/>
    <property type="evidence" value="ECO:0007669"/>
    <property type="project" value="TreeGrafter"/>
</dbReference>
<dbReference type="InterPro" id="IPR013106">
    <property type="entry name" value="Ig_V-set"/>
</dbReference>
<reference evidence="6 7" key="1">
    <citation type="submission" date="2024-04" db="EMBL/GenBank/DDBJ databases">
        <authorList>
            <person name="Waldvogel A.-M."/>
            <person name="Schoenle A."/>
        </authorList>
    </citation>
    <scope>NUCLEOTIDE SEQUENCE [LARGE SCALE GENOMIC DNA]</scope>
</reference>
<comment type="subcellular location">
    <subcellularLocation>
        <location evidence="1">Membrane</location>
    </subcellularLocation>
</comment>
<protein>
    <recommendedName>
        <fullName evidence="5">Immunoglobulin domain-containing protein</fullName>
    </recommendedName>
</protein>
<name>A0AAV2LII0_KNICA</name>
<keyword evidence="2 4" id="KW-0812">Transmembrane</keyword>
<dbReference type="PANTHER" id="PTHR11860:SF118">
    <property type="entry name" value="CMRF35-LIKE MOLECULE 3-RELATED"/>
    <property type="match status" value="1"/>
</dbReference>
<evidence type="ECO:0000256" key="3">
    <source>
        <dbReference type="ARBA" id="ARBA00023136"/>
    </source>
</evidence>
<dbReference type="InterPro" id="IPR050671">
    <property type="entry name" value="CD300_family_receptors"/>
</dbReference>
<dbReference type="EMBL" id="OZ035825">
    <property type="protein sequence ID" value="CAL1601814.1"/>
    <property type="molecule type" value="Genomic_DNA"/>
</dbReference>
<evidence type="ECO:0000256" key="2">
    <source>
        <dbReference type="ARBA" id="ARBA00022692"/>
    </source>
</evidence>
<dbReference type="SUPFAM" id="SSF48726">
    <property type="entry name" value="Immunoglobulin"/>
    <property type="match status" value="1"/>
</dbReference>
<dbReference type="Proteomes" id="UP001497482">
    <property type="component" value="Chromosome 3"/>
</dbReference>
<evidence type="ECO:0000256" key="1">
    <source>
        <dbReference type="ARBA" id="ARBA00004370"/>
    </source>
</evidence>